<dbReference type="EMBL" id="BAABHS010000007">
    <property type="protein sequence ID" value="GAA4960965.1"/>
    <property type="molecule type" value="Genomic_DNA"/>
</dbReference>
<dbReference type="Pfam" id="PF01939">
    <property type="entry name" value="NucS_C"/>
    <property type="match status" value="1"/>
</dbReference>
<comment type="caution">
    <text evidence="3">The sequence shown here is derived from an EMBL/GenBank/DDBJ whole genome shotgun (WGS) entry which is preliminary data.</text>
</comment>
<proteinExistence type="predicted"/>
<dbReference type="InterPro" id="IPR002793">
    <property type="entry name" value="Endonuclease_NucS"/>
</dbReference>
<feature type="domain" description="Endonuclease NucS C-terminal" evidence="2">
    <location>
        <begin position="26"/>
        <end position="91"/>
    </location>
</feature>
<dbReference type="RefSeq" id="WP_345675507.1">
    <property type="nucleotide sequence ID" value="NZ_BAABHS010000007.1"/>
</dbReference>
<organism evidence="3 4">
    <name type="scientific">Yinghuangia aomiensis</name>
    <dbReference type="NCBI Taxonomy" id="676205"/>
    <lineage>
        <taxon>Bacteria</taxon>
        <taxon>Bacillati</taxon>
        <taxon>Actinomycetota</taxon>
        <taxon>Actinomycetes</taxon>
        <taxon>Kitasatosporales</taxon>
        <taxon>Streptomycetaceae</taxon>
        <taxon>Yinghuangia</taxon>
    </lineage>
</organism>
<reference evidence="4" key="1">
    <citation type="journal article" date="2019" name="Int. J. Syst. Evol. Microbiol.">
        <title>The Global Catalogue of Microorganisms (GCM) 10K type strain sequencing project: providing services to taxonomists for standard genome sequencing and annotation.</title>
        <authorList>
            <consortium name="The Broad Institute Genomics Platform"/>
            <consortium name="The Broad Institute Genome Sequencing Center for Infectious Disease"/>
            <person name="Wu L."/>
            <person name="Ma J."/>
        </authorList>
    </citation>
    <scope>NUCLEOTIDE SEQUENCE [LARGE SCALE GENOMIC DNA]</scope>
    <source>
        <strain evidence="4">JCM 17986</strain>
    </source>
</reference>
<dbReference type="InterPro" id="IPR048301">
    <property type="entry name" value="NucS_C"/>
</dbReference>
<protein>
    <recommendedName>
        <fullName evidence="2">Endonuclease NucS C-terminal domain-containing protein</fullName>
    </recommendedName>
</protein>
<dbReference type="Gene3D" id="3.40.1350.10">
    <property type="match status" value="1"/>
</dbReference>
<dbReference type="CDD" id="cd22341">
    <property type="entry name" value="NucS-like"/>
    <property type="match status" value="1"/>
</dbReference>
<gene>
    <name evidence="3" type="ORF">GCM10023205_25450</name>
</gene>
<evidence type="ECO:0000313" key="3">
    <source>
        <dbReference type="EMBL" id="GAA4960965.1"/>
    </source>
</evidence>
<keyword evidence="1" id="KW-0238">DNA-binding</keyword>
<sequence>MPTDVATWRIDGPEPVEVTPTPLALERQLEDALAARPDILGEQLLLIGRQVPTGMGGIVDLVAVDAEGALHVIELKRDRTPREVVAQVLDYGSWAESLTHDDVLALYADHTGGVFEAAFEDRFGSSPPEVLNTTHRLTIVAAVLDDATERILGYLARGQVSINAVLFRHFEADGGQYLTRAWVREPSAAVPPARKRSRGSAEPWNGIDWYANFGHNETRAWQDAARYGFISAGGGARYSRQIRHPQVGSRVNAYVPGKGYVGVGEVTGPAVPFTQARVVVDGQTRALADLPLIGSYRHAGEDGDPDLREWVLPVSWRRTVSITEAYRPDGVFAKQHITCKLSCVFTLNLLAGFADDA</sequence>
<evidence type="ECO:0000256" key="1">
    <source>
        <dbReference type="ARBA" id="ARBA00023125"/>
    </source>
</evidence>
<evidence type="ECO:0000259" key="2">
    <source>
        <dbReference type="Pfam" id="PF01939"/>
    </source>
</evidence>
<dbReference type="InterPro" id="IPR011856">
    <property type="entry name" value="tRNA_endonuc-like_dom_sf"/>
</dbReference>
<name>A0ABP9H3F5_9ACTN</name>
<accession>A0ABP9H3F5</accession>
<keyword evidence="4" id="KW-1185">Reference proteome</keyword>
<evidence type="ECO:0000313" key="4">
    <source>
        <dbReference type="Proteomes" id="UP001500466"/>
    </source>
</evidence>
<dbReference type="Proteomes" id="UP001500466">
    <property type="component" value="Unassembled WGS sequence"/>
</dbReference>